<proteinExistence type="predicted"/>
<evidence type="ECO:0000313" key="1">
    <source>
        <dbReference type="EMBL" id="KAK3193261.1"/>
    </source>
</evidence>
<comment type="caution">
    <text evidence="1">The sequence shown here is derived from an EMBL/GenBank/DDBJ whole genome shotgun (WGS) entry which is preliminary data.</text>
</comment>
<dbReference type="AlphaFoldDB" id="A0AAE0DWD4"/>
<protein>
    <submittedName>
        <fullName evidence="1">Uncharacterized protein</fullName>
    </submittedName>
</protein>
<sequence length="124" mass="13756">MVQITYGLLGSKHITSKALTFCRLKLLIPALGIGGNFHLRPIAHPLIQHFIGNDSSTSLRFYNWHPYGPLLSKWSPCVVYDSGLPLNATVNAIVLGDSWSWLAAMSIDLVEIRSRMLLTILTPI</sequence>
<keyword evidence="2" id="KW-1185">Reference proteome</keyword>
<accession>A0AAE0DWD4</accession>
<gene>
    <name evidence="1" type="ORF">Dsin_024571</name>
</gene>
<dbReference type="EMBL" id="JANJYJ010000008">
    <property type="protein sequence ID" value="KAK3193261.1"/>
    <property type="molecule type" value="Genomic_DNA"/>
</dbReference>
<organism evidence="1 2">
    <name type="scientific">Dipteronia sinensis</name>
    <dbReference type="NCBI Taxonomy" id="43782"/>
    <lineage>
        <taxon>Eukaryota</taxon>
        <taxon>Viridiplantae</taxon>
        <taxon>Streptophyta</taxon>
        <taxon>Embryophyta</taxon>
        <taxon>Tracheophyta</taxon>
        <taxon>Spermatophyta</taxon>
        <taxon>Magnoliopsida</taxon>
        <taxon>eudicotyledons</taxon>
        <taxon>Gunneridae</taxon>
        <taxon>Pentapetalae</taxon>
        <taxon>rosids</taxon>
        <taxon>malvids</taxon>
        <taxon>Sapindales</taxon>
        <taxon>Sapindaceae</taxon>
        <taxon>Hippocastanoideae</taxon>
        <taxon>Acereae</taxon>
        <taxon>Dipteronia</taxon>
    </lineage>
</organism>
<reference evidence="1" key="1">
    <citation type="journal article" date="2023" name="Plant J.">
        <title>Genome sequences and population genomics provide insights into the demographic history, inbreeding, and mutation load of two 'living fossil' tree species of Dipteronia.</title>
        <authorList>
            <person name="Feng Y."/>
            <person name="Comes H.P."/>
            <person name="Chen J."/>
            <person name="Zhu S."/>
            <person name="Lu R."/>
            <person name="Zhang X."/>
            <person name="Li P."/>
            <person name="Qiu J."/>
            <person name="Olsen K.M."/>
            <person name="Qiu Y."/>
        </authorList>
    </citation>
    <scope>NUCLEOTIDE SEQUENCE</scope>
    <source>
        <strain evidence="1">NBL</strain>
    </source>
</reference>
<dbReference type="Proteomes" id="UP001281410">
    <property type="component" value="Unassembled WGS sequence"/>
</dbReference>
<name>A0AAE0DWD4_9ROSI</name>
<evidence type="ECO:0000313" key="2">
    <source>
        <dbReference type="Proteomes" id="UP001281410"/>
    </source>
</evidence>